<dbReference type="Proteomes" id="UP000092565">
    <property type="component" value="Chromosome"/>
</dbReference>
<dbReference type="OrthoDB" id="7444491at2"/>
<dbReference type="InterPro" id="IPR002477">
    <property type="entry name" value="Peptidoglycan-bd-like"/>
</dbReference>
<protein>
    <submittedName>
        <fullName evidence="5">Peptidoglycan-binding domain-containing protein</fullName>
    </submittedName>
    <submittedName>
        <fullName evidence="4">Peptidoglycan-binding protein</fullName>
    </submittedName>
</protein>
<dbReference type="Pfam" id="PF01471">
    <property type="entry name" value="PG_binding_1"/>
    <property type="match status" value="1"/>
</dbReference>
<dbReference type="PATRIC" id="fig|60890.4.peg.1241"/>
<name>A0A1B0ZPR7_9RHOB</name>
<proteinExistence type="predicted"/>
<dbReference type="InterPro" id="IPR036366">
    <property type="entry name" value="PGBDSf"/>
</dbReference>
<dbReference type="SUPFAM" id="SSF47090">
    <property type="entry name" value="PGBD-like"/>
    <property type="match status" value="1"/>
</dbReference>
<dbReference type="Proteomes" id="UP001218364">
    <property type="component" value="Unassembled WGS sequence"/>
</dbReference>
<dbReference type="Gene3D" id="1.10.101.10">
    <property type="entry name" value="PGBD-like superfamily/PGBD"/>
    <property type="match status" value="1"/>
</dbReference>
<reference evidence="4 6" key="1">
    <citation type="submission" date="2016-04" db="EMBL/GenBank/DDBJ databases">
        <authorList>
            <person name="Evans L.H."/>
            <person name="Alamgir A."/>
            <person name="Owens N."/>
            <person name="Weber N.D."/>
            <person name="Virtaneva K."/>
            <person name="Barbian K."/>
            <person name="Babar A."/>
            <person name="Rosenke K."/>
        </authorList>
    </citation>
    <scope>NUCLEOTIDE SEQUENCE [LARGE SCALE GENOMIC DNA]</scope>
    <source>
        <strain evidence="4 6">JL2886</strain>
    </source>
</reference>
<dbReference type="AlphaFoldDB" id="A0A1B0ZPR7"/>
<evidence type="ECO:0000256" key="1">
    <source>
        <dbReference type="SAM" id="MobiDB-lite"/>
    </source>
</evidence>
<evidence type="ECO:0000256" key="2">
    <source>
        <dbReference type="SAM" id="SignalP"/>
    </source>
</evidence>
<feature type="signal peptide" evidence="2">
    <location>
        <begin position="1"/>
        <end position="25"/>
    </location>
</feature>
<feature type="region of interest" description="Disordered" evidence="1">
    <location>
        <begin position="269"/>
        <end position="294"/>
    </location>
</feature>
<keyword evidence="2" id="KW-0732">Signal</keyword>
<sequence>MFRTPIKTALAATLFLSAPSGPVAADNLGAALLGGIVGGAIVNEVNRNKKRRTVSQGYSATRAHNRETQASLNYFGFPAGTPDGVMGRRSRTAISQYQVHMGFPATGQLTAYERDFLVSSYNRAQIGGPQVIKAMQGPNGVRGLLHTWRDEAAGVRSASTGYAGLPIEVSDAVDEIAASAEPSAEQLLQRSGFMQLADINGDGKNDYLIDTSVSGSSFWCGASHCSVMVFASTPQGYQRNDFMARGVTTASFSCHQGVCRMNDTMQASGQGAGQAVPAAPAPATPPAASQQGGTVMASAGGQALGAIPTFNAPSQAAQTASLASHCSKVSLLTNSNGGYMTVSTMTDPDLALGEQFCIARSYAMNSGEAIVATLTNVTSAQVDSQCDSFAPAIQPFLARLDSDNSQAVMADVQKFVLQSNMSIDQLANTAAVCMFSGYRRDKLDIAMGSALIMVAIGKRPYAELIGHHMSQGFGAAKSVPAAQDWYGVAVSALENGAEAVFSPGQPERAGLIKAAAAQLGGSGQLQPVPASGAAAALPTFSNN</sequence>
<evidence type="ECO:0000313" key="4">
    <source>
        <dbReference type="EMBL" id="ANP36183.1"/>
    </source>
</evidence>
<organism evidence="4 6">
    <name type="scientific">Phaeobacter gallaeciensis</name>
    <dbReference type="NCBI Taxonomy" id="60890"/>
    <lineage>
        <taxon>Bacteria</taxon>
        <taxon>Pseudomonadati</taxon>
        <taxon>Pseudomonadota</taxon>
        <taxon>Alphaproteobacteria</taxon>
        <taxon>Rhodobacterales</taxon>
        <taxon>Roseobacteraceae</taxon>
        <taxon>Phaeobacter</taxon>
    </lineage>
</organism>
<reference evidence="5 7" key="2">
    <citation type="submission" date="2023-02" db="EMBL/GenBank/DDBJ databases">
        <title>Population genomics of bacteria associated with diatom.</title>
        <authorList>
            <person name="Xie J."/>
            <person name="Wang H."/>
        </authorList>
    </citation>
    <scope>NUCLEOTIDE SEQUENCE [LARGE SCALE GENOMIC DNA]</scope>
    <source>
        <strain evidence="5 7">PT47_8</strain>
    </source>
</reference>
<evidence type="ECO:0000313" key="6">
    <source>
        <dbReference type="Proteomes" id="UP000092565"/>
    </source>
</evidence>
<evidence type="ECO:0000259" key="3">
    <source>
        <dbReference type="Pfam" id="PF01471"/>
    </source>
</evidence>
<feature type="chain" id="PRO_5044369979" evidence="2">
    <location>
        <begin position="26"/>
        <end position="543"/>
    </location>
</feature>
<keyword evidence="6" id="KW-1185">Reference proteome</keyword>
<evidence type="ECO:0000313" key="5">
    <source>
        <dbReference type="EMBL" id="MDE4166889.1"/>
    </source>
</evidence>
<evidence type="ECO:0000313" key="7">
    <source>
        <dbReference type="Proteomes" id="UP001218364"/>
    </source>
</evidence>
<gene>
    <name evidence="4" type="ORF">JL2886_01264</name>
    <name evidence="5" type="ORF">PXK24_14425</name>
</gene>
<feature type="domain" description="Peptidoglycan binding-like" evidence="3">
    <location>
        <begin position="67"/>
        <end position="110"/>
    </location>
</feature>
<feature type="compositionally biased region" description="Low complexity" evidence="1">
    <location>
        <begin position="269"/>
        <end position="278"/>
    </location>
</feature>
<dbReference type="EMBL" id="JARCJK010000007">
    <property type="protein sequence ID" value="MDE4166889.1"/>
    <property type="molecule type" value="Genomic_DNA"/>
</dbReference>
<dbReference type="RefSeq" id="WP_065271195.1">
    <property type="nucleotide sequence ID" value="NZ_CP015124.1"/>
</dbReference>
<dbReference type="EMBL" id="CP015124">
    <property type="protein sequence ID" value="ANP36183.1"/>
    <property type="molecule type" value="Genomic_DNA"/>
</dbReference>
<accession>A0A1B0ZPR7</accession>
<dbReference type="InterPro" id="IPR036365">
    <property type="entry name" value="PGBD-like_sf"/>
</dbReference>